<feature type="domain" description="LysM" evidence="1">
    <location>
        <begin position="224"/>
        <end position="268"/>
    </location>
</feature>
<dbReference type="EMBL" id="JAGQNX010000130">
    <property type="protein sequence ID" value="MCA9308663.1"/>
    <property type="molecule type" value="Genomic_DNA"/>
</dbReference>
<accession>A0A955EFS9</accession>
<dbReference type="Gene3D" id="2.70.70.10">
    <property type="entry name" value="Glucose Permease (Domain IIA)"/>
    <property type="match status" value="1"/>
</dbReference>
<dbReference type="SUPFAM" id="SSF54106">
    <property type="entry name" value="LysM domain"/>
    <property type="match status" value="2"/>
</dbReference>
<protein>
    <submittedName>
        <fullName evidence="2">M23 family metallopeptidase</fullName>
    </submittedName>
</protein>
<evidence type="ECO:0000313" key="2">
    <source>
        <dbReference type="EMBL" id="MCA9308663.1"/>
    </source>
</evidence>
<dbReference type="InterPro" id="IPR011055">
    <property type="entry name" value="Dup_hybrid_motif"/>
</dbReference>
<dbReference type="SUPFAM" id="SSF51261">
    <property type="entry name" value="Duplicated hybrid motif"/>
    <property type="match status" value="1"/>
</dbReference>
<reference evidence="2" key="2">
    <citation type="journal article" date="2021" name="Microbiome">
        <title>Successional dynamics and alternative stable states in a saline activated sludge microbial community over 9 years.</title>
        <authorList>
            <person name="Wang Y."/>
            <person name="Ye J."/>
            <person name="Ju F."/>
            <person name="Liu L."/>
            <person name="Boyd J.A."/>
            <person name="Deng Y."/>
            <person name="Parks D.H."/>
            <person name="Jiang X."/>
            <person name="Yin X."/>
            <person name="Woodcroft B.J."/>
            <person name="Tyson G.W."/>
            <person name="Hugenholtz P."/>
            <person name="Polz M.F."/>
            <person name="Zhang T."/>
        </authorList>
    </citation>
    <scope>NUCLEOTIDE SEQUENCE</scope>
    <source>
        <strain evidence="2">HKST-UBA79</strain>
    </source>
</reference>
<gene>
    <name evidence="2" type="ORF">KC980_04070</name>
</gene>
<dbReference type="Gene3D" id="3.10.350.10">
    <property type="entry name" value="LysM domain"/>
    <property type="match status" value="2"/>
</dbReference>
<comment type="caution">
    <text evidence="2">The sequence shown here is derived from an EMBL/GenBank/DDBJ whole genome shotgun (WGS) entry which is preliminary data.</text>
</comment>
<reference evidence="2" key="1">
    <citation type="submission" date="2020-04" db="EMBL/GenBank/DDBJ databases">
        <authorList>
            <person name="Zhang T."/>
        </authorList>
    </citation>
    <scope>NUCLEOTIDE SEQUENCE</scope>
    <source>
        <strain evidence="2">HKST-UBA79</strain>
    </source>
</reference>
<dbReference type="AlphaFoldDB" id="A0A955EFS9"/>
<dbReference type="CDD" id="cd12797">
    <property type="entry name" value="M23_peptidase"/>
    <property type="match status" value="1"/>
</dbReference>
<name>A0A955EFS9_UNCKA</name>
<proteinExistence type="predicted"/>
<dbReference type="InterPro" id="IPR016047">
    <property type="entry name" value="M23ase_b-sheet_dom"/>
</dbReference>
<evidence type="ECO:0000259" key="1">
    <source>
        <dbReference type="PROSITE" id="PS51782"/>
    </source>
</evidence>
<dbReference type="CDD" id="cd00118">
    <property type="entry name" value="LysM"/>
    <property type="match status" value="1"/>
</dbReference>
<feature type="domain" description="LysM" evidence="1">
    <location>
        <begin position="175"/>
        <end position="218"/>
    </location>
</feature>
<dbReference type="PANTHER" id="PTHR33734">
    <property type="entry name" value="LYSM DOMAIN-CONTAINING GPI-ANCHORED PROTEIN 2"/>
    <property type="match status" value="1"/>
</dbReference>
<evidence type="ECO:0000313" key="3">
    <source>
        <dbReference type="Proteomes" id="UP000740557"/>
    </source>
</evidence>
<dbReference type="InterPro" id="IPR018392">
    <property type="entry name" value="LysM"/>
</dbReference>
<dbReference type="InterPro" id="IPR036779">
    <property type="entry name" value="LysM_dom_sf"/>
</dbReference>
<dbReference type="PANTHER" id="PTHR33734:SF22">
    <property type="entry name" value="MEMBRANE-BOUND LYTIC MUREIN TRANSGLYCOSYLASE D"/>
    <property type="match status" value="1"/>
</dbReference>
<organism evidence="2 3">
    <name type="scientific">candidate division WWE3 bacterium</name>
    <dbReference type="NCBI Taxonomy" id="2053526"/>
    <lineage>
        <taxon>Bacteria</taxon>
        <taxon>Katanobacteria</taxon>
    </lineage>
</organism>
<dbReference type="Pfam" id="PF01476">
    <property type="entry name" value="LysM"/>
    <property type="match status" value="2"/>
</dbReference>
<dbReference type="Pfam" id="PF01551">
    <property type="entry name" value="Peptidase_M23"/>
    <property type="match status" value="1"/>
</dbReference>
<feature type="non-terminal residue" evidence="2">
    <location>
        <position position="382"/>
    </location>
</feature>
<sequence length="382" mass="41937">MDLQDKKTEDSRSKSPRDTANQWLLTLRSPQSQHFLDVGFTGLLTKDGSPVFIVYSTIKKFCSFFLKYVSLKLWDLVLLVRNIFKYSGIFAQFSKRWLVKKLIWSRGRLGKPIASLIVFSVALVVFTVGEVLNSSKLVNRQEINPDYLTTVTDIIPQRYVAQTTIPDSRKQATSFTYVVEGGDTLSGIGTKFRISVDAIKYVNGLTGDSIKPGDSLTIPPISGLIHEVKKGESLADIADKYSVPAQAIADFNYILDTSKLAVGTELVIPDAKVPRPPVVVASPAFSVPGIITGGAPTPSDTFCVWPSTVYIVTQYFSWYHNGLDIATPWGQVPPLFACTSGTVVRSGWDPYGLGLHVVIDHGGGYQTVYGHMQQINVSYGQG</sequence>
<dbReference type="SMART" id="SM00257">
    <property type="entry name" value="LysM"/>
    <property type="match status" value="2"/>
</dbReference>
<dbReference type="PROSITE" id="PS51782">
    <property type="entry name" value="LYSM"/>
    <property type="match status" value="2"/>
</dbReference>
<dbReference type="Proteomes" id="UP000740557">
    <property type="component" value="Unassembled WGS sequence"/>
</dbReference>